<dbReference type="AlphaFoldDB" id="A0AA96WI22"/>
<keyword evidence="1" id="KW-1133">Transmembrane helix</keyword>
<feature type="transmembrane region" description="Helical" evidence="1">
    <location>
        <begin position="111"/>
        <end position="135"/>
    </location>
</feature>
<feature type="transmembrane region" description="Helical" evidence="1">
    <location>
        <begin position="332"/>
        <end position="351"/>
    </location>
</feature>
<gene>
    <name evidence="2" type="ORF">HJG54_07255</name>
</gene>
<feature type="transmembrane region" description="Helical" evidence="1">
    <location>
        <begin position="147"/>
        <end position="165"/>
    </location>
</feature>
<organism evidence="2">
    <name type="scientific">Leptolyngbya sp. NK1-12</name>
    <dbReference type="NCBI Taxonomy" id="2547451"/>
    <lineage>
        <taxon>Bacteria</taxon>
        <taxon>Bacillati</taxon>
        <taxon>Cyanobacteriota</taxon>
        <taxon>Cyanophyceae</taxon>
        <taxon>Leptolyngbyales</taxon>
        <taxon>Leptolyngbyaceae</taxon>
        <taxon>Leptolyngbya group</taxon>
        <taxon>Leptolyngbya</taxon>
    </lineage>
</organism>
<keyword evidence="1" id="KW-0472">Membrane</keyword>
<accession>A0AA96WI22</accession>
<feature type="transmembrane region" description="Helical" evidence="1">
    <location>
        <begin position="363"/>
        <end position="381"/>
    </location>
</feature>
<name>A0AA96WI22_9CYAN</name>
<feature type="transmembrane region" description="Helical" evidence="1">
    <location>
        <begin position="177"/>
        <end position="199"/>
    </location>
</feature>
<feature type="transmembrane region" description="Helical" evidence="1">
    <location>
        <begin position="17"/>
        <end position="37"/>
    </location>
</feature>
<feature type="transmembrane region" description="Helical" evidence="1">
    <location>
        <begin position="232"/>
        <end position="249"/>
    </location>
</feature>
<evidence type="ECO:0000256" key="1">
    <source>
        <dbReference type="SAM" id="Phobius"/>
    </source>
</evidence>
<evidence type="ECO:0000313" key="2">
    <source>
        <dbReference type="EMBL" id="WNZ22671.1"/>
    </source>
</evidence>
<protein>
    <submittedName>
        <fullName evidence="2">Uncharacterized protein</fullName>
    </submittedName>
</protein>
<proteinExistence type="predicted"/>
<dbReference type="EMBL" id="CP053586">
    <property type="protein sequence ID" value="WNZ22671.1"/>
    <property type="molecule type" value="Genomic_DNA"/>
</dbReference>
<dbReference type="RefSeq" id="WP_316434188.1">
    <property type="nucleotide sequence ID" value="NZ_CP053586.1"/>
</dbReference>
<feature type="transmembrane region" description="Helical" evidence="1">
    <location>
        <begin position="401"/>
        <end position="422"/>
    </location>
</feature>
<sequence length="583" mass="66135">MAAREPRRTREVGKWQWLGLSLAVALYFGGVTLEYIWRYPYVVQDDARQHVVFLQRLVDAGLFANDWIAEYFTTVAPIGYKVLYGVVAKLGIAPLELAKVLPLVLSLVTTVYLFGVCNQLLPVSLTGFLASLILNQQLWLNDDLVSATPRAFIYPIFVAFLYYLLRQSLLPCLVTIVLQGLFFPQLVLVQFGVLLLRLWRWSDQPSQRWGMRLGWLARLGWQWSESKADYRFAFWGLLTAGLVLLPYALTVTKFGGAITAEQMRMMPEYGLQGRNEYFGVSGWQFWLLGNSGVRVPVFPSIILAGCALPLLRRSQWPLMATVSEQVKILGQVLLASLILYGAAHLLLLKLHFPSRYTYHTLRIILAIAAAIVLTVLLDAGWRWLRYKQRIQSRLTRRDRGVLTLSALLTAVVIVVPALPFLFLRFQGWVIGEAPSLYQYLAAQPQSTLVASLDPEASNLPAFTQRSTLVGREFALSHHPIYYQQFQQRVIDLIHAQYSLDSSVLSRFVEQYDVDFFLIGQSAFTPAYLNQDWLIHSSFQDLVRQVAQQLEQGSQPLLLQTIPKCQVAASEKLILLDAVCVQQF</sequence>
<keyword evidence="1" id="KW-0812">Transmembrane</keyword>
<reference evidence="2" key="1">
    <citation type="submission" date="2020-05" db="EMBL/GenBank/DDBJ databases">
        <authorList>
            <person name="Zhu T."/>
            <person name="Keshari N."/>
            <person name="Lu X."/>
        </authorList>
    </citation>
    <scope>NUCLEOTIDE SEQUENCE</scope>
    <source>
        <strain evidence="2">NK1-12</strain>
    </source>
</reference>